<dbReference type="Proteomes" id="UP000835052">
    <property type="component" value="Unassembled WGS sequence"/>
</dbReference>
<protein>
    <recommendedName>
        <fullName evidence="2">DUF676 domain-containing protein</fullName>
    </recommendedName>
</protein>
<feature type="compositionally biased region" description="Polar residues" evidence="1">
    <location>
        <begin position="504"/>
        <end position="513"/>
    </location>
</feature>
<reference evidence="3" key="1">
    <citation type="submission" date="2020-10" db="EMBL/GenBank/DDBJ databases">
        <authorList>
            <person name="Kikuchi T."/>
        </authorList>
    </citation>
    <scope>NUCLEOTIDE SEQUENCE</scope>
    <source>
        <strain evidence="3">NKZ352</strain>
    </source>
</reference>
<dbReference type="Pfam" id="PF05057">
    <property type="entry name" value="DUF676"/>
    <property type="match status" value="1"/>
</dbReference>
<dbReference type="EMBL" id="CAJGYM010000018">
    <property type="protein sequence ID" value="CAD6190973.1"/>
    <property type="molecule type" value="Genomic_DNA"/>
</dbReference>
<name>A0A8S1H6P1_9PELO</name>
<sequence>MRVDLHQLFNVNITLCEFFNVDLDERGYYQIRLVPKQTPDFLALDIVSTSGQPASTLNESNNSAQSKASSSSELLPASVLHPNIGISRTVEVTYVDEKFIIDDAFTISAQVNATVDLSVPVELNVDFELWFMDRYRPPRMDLFELQSRRTIQITLDPTRICSAARPIYFDCTDVAAITVAIHSAMISILPRRRKPPPDSALSPKLRNYHSSACRALLSATESIQQFISRHSRLLSTPICFENVEVEAEMGSLRERLECSERPWATLEAECVSLSSRLTTVFSQMLQLFAKCEPLKDFLFVEYDKWRRGLLGEAFFYLERTKDEVLLPRHLNTHDLLSLVTKGKYLSRLPRFPLFCAATDCPAESCPVVFEERFAKPLNVSSVLERLTLDGSNCTNNSAQSSASRTCNQRMASPTLGDRIRGEATRSLRLIKSRRKSADCSQSMAVRRKQVRPRTTTIAACEGLLRRTEGGDGQSTFTVGSESARSAREKPNDSSGENVPDDLLTRSNSASALPTSPADEDVVSVPSPSASVTSPLLLNEAHPKDLQTAVEFVREREAMKQRLRLQGGYEGCLYSESAVTLVMPLRCCPLTTSSLSKAPPKTATHLIVFVHGLEGSHEDLSPYRWALRQAAFAYEFCEEKEKHARKEPVEKFELAYLMSRANQSETWADITSMAHNLLNEVCEFCEEHGNRVKRISFVAHSLGGVIVRSAVGLATAAGMPWLLPILHTLMTINTPHLGLAYVGRHVHWGVQLVQWWKRSRSMEQLALRDALNFNESFLFSLSANQSFGNFRHILLIGTPNDLFVPAHSALIEPSKSSSRDPSALGSAYREMMNNVLSNINSSAKTETFIRYTTFHKVATAHSNRLTGRAAHIAAVEDAIFIEKLLSISALKYFI</sequence>
<dbReference type="AlphaFoldDB" id="A0A8S1H6P1"/>
<feature type="compositionally biased region" description="Polar residues" evidence="1">
    <location>
        <begin position="473"/>
        <end position="483"/>
    </location>
</feature>
<dbReference type="OrthoDB" id="273452at2759"/>
<feature type="domain" description="DUF676" evidence="2">
    <location>
        <begin position="601"/>
        <end position="807"/>
    </location>
</feature>
<keyword evidence="4" id="KW-1185">Reference proteome</keyword>
<dbReference type="Gene3D" id="3.40.50.1820">
    <property type="entry name" value="alpha/beta hydrolase"/>
    <property type="match status" value="1"/>
</dbReference>
<dbReference type="InterPro" id="IPR044294">
    <property type="entry name" value="Lipase-like"/>
</dbReference>
<comment type="caution">
    <text evidence="3">The sequence shown here is derived from an EMBL/GenBank/DDBJ whole genome shotgun (WGS) entry which is preliminary data.</text>
</comment>
<evidence type="ECO:0000313" key="4">
    <source>
        <dbReference type="Proteomes" id="UP000835052"/>
    </source>
</evidence>
<dbReference type="InterPro" id="IPR029058">
    <property type="entry name" value="AB_hydrolase_fold"/>
</dbReference>
<evidence type="ECO:0000256" key="1">
    <source>
        <dbReference type="SAM" id="MobiDB-lite"/>
    </source>
</evidence>
<organism evidence="3 4">
    <name type="scientific">Caenorhabditis auriculariae</name>
    <dbReference type="NCBI Taxonomy" id="2777116"/>
    <lineage>
        <taxon>Eukaryota</taxon>
        <taxon>Metazoa</taxon>
        <taxon>Ecdysozoa</taxon>
        <taxon>Nematoda</taxon>
        <taxon>Chromadorea</taxon>
        <taxon>Rhabditida</taxon>
        <taxon>Rhabditina</taxon>
        <taxon>Rhabditomorpha</taxon>
        <taxon>Rhabditoidea</taxon>
        <taxon>Rhabditidae</taxon>
        <taxon>Peloderinae</taxon>
        <taxon>Caenorhabditis</taxon>
    </lineage>
</organism>
<evidence type="ECO:0000313" key="3">
    <source>
        <dbReference type="EMBL" id="CAD6190973.1"/>
    </source>
</evidence>
<dbReference type="SUPFAM" id="SSF53474">
    <property type="entry name" value="alpha/beta-Hydrolases"/>
    <property type="match status" value="1"/>
</dbReference>
<dbReference type="PANTHER" id="PTHR12482:SF5">
    <property type="entry name" value="DUF676 DOMAIN-CONTAINING PROTEIN"/>
    <property type="match status" value="1"/>
</dbReference>
<dbReference type="InterPro" id="IPR007751">
    <property type="entry name" value="DUF676_lipase-like"/>
</dbReference>
<evidence type="ECO:0000259" key="2">
    <source>
        <dbReference type="Pfam" id="PF05057"/>
    </source>
</evidence>
<feature type="compositionally biased region" description="Low complexity" evidence="1">
    <location>
        <begin position="522"/>
        <end position="534"/>
    </location>
</feature>
<accession>A0A8S1H6P1</accession>
<dbReference type="PANTHER" id="PTHR12482">
    <property type="entry name" value="LIPASE ROG1-RELATED-RELATED"/>
    <property type="match status" value="1"/>
</dbReference>
<feature type="region of interest" description="Disordered" evidence="1">
    <location>
        <begin position="464"/>
        <end position="538"/>
    </location>
</feature>
<gene>
    <name evidence="3" type="ORF">CAUJ_LOCUS6892</name>
</gene>
<proteinExistence type="predicted"/>